<evidence type="ECO:0000256" key="2">
    <source>
        <dbReference type="ARBA" id="ARBA00023276"/>
    </source>
</evidence>
<keyword evidence="5" id="KW-1185">Reference proteome</keyword>
<organism evidence="4 5">
    <name type="scientific">Phytohabitans suffuscus</name>
    <dbReference type="NCBI Taxonomy" id="624315"/>
    <lineage>
        <taxon>Bacteria</taxon>
        <taxon>Bacillati</taxon>
        <taxon>Actinomycetota</taxon>
        <taxon>Actinomycetes</taxon>
        <taxon>Micromonosporales</taxon>
        <taxon>Micromonosporaceae</taxon>
    </lineage>
</organism>
<reference evidence="4 5" key="1">
    <citation type="submission" date="2020-03" db="EMBL/GenBank/DDBJ databases">
        <title>Whole genome shotgun sequence of Phytohabitans suffuscus NBRC 105367.</title>
        <authorList>
            <person name="Komaki H."/>
            <person name="Tamura T."/>
        </authorList>
    </citation>
    <scope>NUCLEOTIDE SEQUENCE [LARGE SCALE GENOMIC DNA]</scope>
    <source>
        <strain evidence="4 5">NBRC 105367</strain>
    </source>
</reference>
<dbReference type="PANTHER" id="PTHR47128">
    <property type="match status" value="1"/>
</dbReference>
<evidence type="ECO:0000313" key="4">
    <source>
        <dbReference type="EMBL" id="BCB85909.1"/>
    </source>
</evidence>
<dbReference type="Pfam" id="PF13460">
    <property type="entry name" value="NAD_binding_10"/>
    <property type="match status" value="1"/>
</dbReference>
<evidence type="ECO:0000256" key="1">
    <source>
        <dbReference type="ARBA" id="ARBA00022531"/>
    </source>
</evidence>
<dbReference type="KEGG" id="psuu:Psuf_032220"/>
<gene>
    <name evidence="4" type="ORF">Psuf_032220</name>
</gene>
<dbReference type="InterPro" id="IPR016040">
    <property type="entry name" value="NAD(P)-bd_dom"/>
</dbReference>
<dbReference type="Proteomes" id="UP000503011">
    <property type="component" value="Chromosome"/>
</dbReference>
<dbReference type="SUPFAM" id="SSF51735">
    <property type="entry name" value="NAD(P)-binding Rossmann-fold domains"/>
    <property type="match status" value="1"/>
</dbReference>
<evidence type="ECO:0000259" key="3">
    <source>
        <dbReference type="Pfam" id="PF13460"/>
    </source>
</evidence>
<dbReference type="EMBL" id="AP022871">
    <property type="protein sequence ID" value="BCB85909.1"/>
    <property type="molecule type" value="Genomic_DNA"/>
</dbReference>
<sequence length="258" mass="28240">MTGASGVLGRAVVPRLERDGHDVRRSSRHPKAGWVRADLATGEGLAEAVAGVGAVVHLASATKRYRKAPEVDVAGTRRLVTAAQRARVDHIVYVSIVGIDRIPFGYYRHKLAAEKVLQAGQVPYSILRATQFPQLVDERFLPLASRLGVLLTDPGITVQLVDPRDVADRIAGLLAGGPSRRVENLGGPEVLTSTRLVREWLRATGRRRPVLSLRLPGRTARVMREGALTTPDQPTGTRTWRDYLAERYARSPVRDSQA</sequence>
<dbReference type="InterPro" id="IPR044256">
    <property type="entry name" value="HCF244-like"/>
</dbReference>
<proteinExistence type="predicted"/>
<dbReference type="GO" id="GO:0015979">
    <property type="term" value="P:photosynthesis"/>
    <property type="evidence" value="ECO:0007669"/>
    <property type="project" value="UniProtKB-KW"/>
</dbReference>
<dbReference type="AlphaFoldDB" id="A0A6F8YIR3"/>
<dbReference type="Gene3D" id="3.40.50.720">
    <property type="entry name" value="NAD(P)-binding Rossmann-like Domain"/>
    <property type="match status" value="1"/>
</dbReference>
<dbReference type="InterPro" id="IPR036291">
    <property type="entry name" value="NAD(P)-bd_dom_sf"/>
</dbReference>
<keyword evidence="2" id="KW-0604">Photosystem II</keyword>
<protein>
    <submittedName>
        <fullName evidence="4">Nucleotide-diphosphate-sugar epimerase</fullName>
    </submittedName>
</protein>
<keyword evidence="1" id="KW-0602">Photosynthesis</keyword>
<feature type="domain" description="NAD(P)-binding" evidence="3">
    <location>
        <begin position="3"/>
        <end position="132"/>
    </location>
</feature>
<name>A0A6F8YIR3_9ACTN</name>
<dbReference type="PANTHER" id="PTHR47128:SF2">
    <property type="entry name" value="PROTEIN HIGH CHLOROPHYLL FLUORESCENCE PHENOTYPE 244, CHLOROPLASTIC"/>
    <property type="match status" value="1"/>
</dbReference>
<dbReference type="GO" id="GO:0009523">
    <property type="term" value="C:photosystem II"/>
    <property type="evidence" value="ECO:0007669"/>
    <property type="project" value="UniProtKB-KW"/>
</dbReference>
<evidence type="ECO:0000313" key="5">
    <source>
        <dbReference type="Proteomes" id="UP000503011"/>
    </source>
</evidence>
<reference evidence="4 5" key="2">
    <citation type="submission" date="2020-03" db="EMBL/GenBank/DDBJ databases">
        <authorList>
            <person name="Ichikawa N."/>
            <person name="Kimura A."/>
            <person name="Kitahashi Y."/>
            <person name="Uohara A."/>
        </authorList>
    </citation>
    <scope>NUCLEOTIDE SEQUENCE [LARGE SCALE GENOMIC DNA]</scope>
    <source>
        <strain evidence="4 5">NBRC 105367</strain>
    </source>
</reference>
<accession>A0A6F8YIR3</accession>
<dbReference type="RefSeq" id="WP_232074782.1">
    <property type="nucleotide sequence ID" value="NZ_AP022871.1"/>
</dbReference>